<comment type="caution">
    <text evidence="2">The sequence shown here is derived from an EMBL/GenBank/DDBJ whole genome shotgun (WGS) entry which is preliminary data.</text>
</comment>
<dbReference type="Proteomes" id="UP000091967">
    <property type="component" value="Unassembled WGS sequence"/>
</dbReference>
<gene>
    <name evidence="2" type="ORF">FPOA_13948</name>
</gene>
<name>A0A1B8A3W1_FUSPO</name>
<reference evidence="2 3" key="1">
    <citation type="submission" date="2016-06" db="EMBL/GenBank/DDBJ databases">
        <title>Living apart together: crosstalk between the core and supernumerary genomes in a fungal plant pathogen.</title>
        <authorList>
            <person name="Vanheule A."/>
            <person name="Audenaert K."/>
            <person name="Warris S."/>
            <person name="Van De Geest H."/>
            <person name="Schijlen E."/>
            <person name="Hofte M."/>
            <person name="De Saeger S."/>
            <person name="Haesaert G."/>
            <person name="Waalwijk C."/>
            <person name="Van Der Lee T."/>
        </authorList>
    </citation>
    <scope>NUCLEOTIDE SEQUENCE [LARGE SCALE GENOMIC DNA]</scope>
    <source>
        <strain evidence="2 3">2516</strain>
    </source>
</reference>
<evidence type="ECO:0000313" key="2">
    <source>
        <dbReference type="EMBL" id="OBS15163.1"/>
    </source>
</evidence>
<keyword evidence="3" id="KW-1185">Reference proteome</keyword>
<dbReference type="EMBL" id="LYXU01000168">
    <property type="protein sequence ID" value="OBS15163.1"/>
    <property type="molecule type" value="Genomic_DNA"/>
</dbReference>
<accession>A0A1B8A3W1</accession>
<sequence length="64" mass="7022">MILPSPASTSTSSLLFIKLWTSTSRSDPPADILPAYLDAKIPGRESVRGHQNTEEQSYDTKSNN</sequence>
<feature type="region of interest" description="Disordered" evidence="1">
    <location>
        <begin position="42"/>
        <end position="64"/>
    </location>
</feature>
<evidence type="ECO:0000313" key="3">
    <source>
        <dbReference type="Proteomes" id="UP000091967"/>
    </source>
</evidence>
<organism evidence="2 3">
    <name type="scientific">Fusarium poae</name>
    <dbReference type="NCBI Taxonomy" id="36050"/>
    <lineage>
        <taxon>Eukaryota</taxon>
        <taxon>Fungi</taxon>
        <taxon>Dikarya</taxon>
        <taxon>Ascomycota</taxon>
        <taxon>Pezizomycotina</taxon>
        <taxon>Sordariomycetes</taxon>
        <taxon>Hypocreomycetidae</taxon>
        <taxon>Hypocreales</taxon>
        <taxon>Nectriaceae</taxon>
        <taxon>Fusarium</taxon>
    </lineage>
</organism>
<feature type="compositionally biased region" description="Basic and acidic residues" evidence="1">
    <location>
        <begin position="42"/>
        <end position="53"/>
    </location>
</feature>
<proteinExistence type="predicted"/>
<evidence type="ECO:0000256" key="1">
    <source>
        <dbReference type="SAM" id="MobiDB-lite"/>
    </source>
</evidence>
<feature type="non-terminal residue" evidence="2">
    <location>
        <position position="64"/>
    </location>
</feature>
<dbReference type="AlphaFoldDB" id="A0A1B8A3W1"/>
<protein>
    <submittedName>
        <fullName evidence="2">Uncharacterized protein</fullName>
    </submittedName>
</protein>